<gene>
    <name evidence="1" type="ORF">BOLC5T31045H</name>
</gene>
<dbReference type="EMBL" id="LR031877">
    <property type="protein sequence ID" value="VDD43498.1"/>
    <property type="molecule type" value="Genomic_DNA"/>
</dbReference>
<dbReference type="AlphaFoldDB" id="A0A3P6EUH3"/>
<organism evidence="1">
    <name type="scientific">Brassica oleracea</name>
    <name type="common">Wild cabbage</name>
    <dbReference type="NCBI Taxonomy" id="3712"/>
    <lineage>
        <taxon>Eukaryota</taxon>
        <taxon>Viridiplantae</taxon>
        <taxon>Streptophyta</taxon>
        <taxon>Embryophyta</taxon>
        <taxon>Tracheophyta</taxon>
        <taxon>Spermatophyta</taxon>
        <taxon>Magnoliopsida</taxon>
        <taxon>eudicotyledons</taxon>
        <taxon>Gunneridae</taxon>
        <taxon>Pentapetalae</taxon>
        <taxon>rosids</taxon>
        <taxon>malvids</taxon>
        <taxon>Brassicales</taxon>
        <taxon>Brassicaceae</taxon>
        <taxon>Brassiceae</taxon>
        <taxon>Brassica</taxon>
    </lineage>
</organism>
<evidence type="ECO:0000313" key="1">
    <source>
        <dbReference type="EMBL" id="VDD43498.1"/>
    </source>
</evidence>
<reference evidence="1" key="1">
    <citation type="submission" date="2018-11" db="EMBL/GenBank/DDBJ databases">
        <authorList>
            <consortium name="Genoscope - CEA"/>
            <person name="William W."/>
        </authorList>
    </citation>
    <scope>NUCLEOTIDE SEQUENCE</scope>
</reference>
<protein>
    <submittedName>
        <fullName evidence="1">Uncharacterized protein</fullName>
    </submittedName>
</protein>
<name>A0A3P6EUH3_BRAOL</name>
<proteinExistence type="predicted"/>
<sequence length="87" mass="10302">MISDDEIKTIAGLILERNRKLKTLISVGKMIHFASDKIIGWSRNTLKELLRNLDHMDDDSRNGFHITLKKSKQINMESDKETRWWYL</sequence>
<accession>A0A3P6EUH3</accession>